<dbReference type="SUPFAM" id="SSF56214">
    <property type="entry name" value="4'-phosphopantetheinyl transferase"/>
    <property type="match status" value="1"/>
</dbReference>
<proteinExistence type="predicted"/>
<accession>A0A1R4J5H5</accession>
<dbReference type="InterPro" id="IPR008278">
    <property type="entry name" value="4-PPantetheinyl_Trfase_dom"/>
</dbReference>
<dbReference type="GO" id="GO:0008897">
    <property type="term" value="F:holo-[acyl-carrier-protein] synthase activity"/>
    <property type="evidence" value="ECO:0007669"/>
    <property type="project" value="InterPro"/>
</dbReference>
<dbReference type="STRING" id="1255658.FM114_05610"/>
<evidence type="ECO:0000256" key="1">
    <source>
        <dbReference type="ARBA" id="ARBA00022679"/>
    </source>
</evidence>
<dbReference type="Pfam" id="PF01648">
    <property type="entry name" value="ACPS"/>
    <property type="match status" value="1"/>
</dbReference>
<dbReference type="AlphaFoldDB" id="A0A1R4J5H5"/>
<dbReference type="InterPro" id="IPR037143">
    <property type="entry name" value="4-PPantetheinyl_Trfase_dom_sf"/>
</dbReference>
<keyword evidence="1 3" id="KW-0808">Transferase</keyword>
<organism evidence="3 4">
    <name type="scientific">Luteococcus japonicus LSP_Lj1</name>
    <dbReference type="NCBI Taxonomy" id="1255658"/>
    <lineage>
        <taxon>Bacteria</taxon>
        <taxon>Bacillati</taxon>
        <taxon>Actinomycetota</taxon>
        <taxon>Actinomycetes</taxon>
        <taxon>Propionibacteriales</taxon>
        <taxon>Propionibacteriaceae</taxon>
        <taxon>Luteococcus</taxon>
    </lineage>
</organism>
<dbReference type="EC" id="2.7.8.-" evidence="3"/>
<gene>
    <name evidence="3" type="ORF">FM114_05610</name>
</gene>
<evidence type="ECO:0000259" key="2">
    <source>
        <dbReference type="Pfam" id="PF01648"/>
    </source>
</evidence>
<evidence type="ECO:0000313" key="4">
    <source>
        <dbReference type="Proteomes" id="UP000188342"/>
    </source>
</evidence>
<dbReference type="EMBL" id="FUKQ01000019">
    <property type="protein sequence ID" value="SJN27259.1"/>
    <property type="molecule type" value="Genomic_DNA"/>
</dbReference>
<dbReference type="OrthoDB" id="3732807at2"/>
<feature type="domain" description="4'-phosphopantetheinyl transferase" evidence="2">
    <location>
        <begin position="78"/>
        <end position="140"/>
    </location>
</feature>
<name>A0A1R4J5H5_9ACTN</name>
<dbReference type="RefSeq" id="WP_094764201.1">
    <property type="nucleotide sequence ID" value="NZ_FUKQ01000019.1"/>
</dbReference>
<reference evidence="3 4" key="1">
    <citation type="submission" date="2017-02" db="EMBL/GenBank/DDBJ databases">
        <authorList>
            <person name="Peterson S.W."/>
        </authorList>
    </citation>
    <scope>NUCLEOTIDE SEQUENCE [LARGE SCALE GENOMIC DNA]</scope>
    <source>
        <strain evidence="3 4">LSP_Lj1</strain>
    </source>
</reference>
<protein>
    <submittedName>
        <fullName evidence="3">4'-phosphopantetheinyl transferase</fullName>
        <ecNumber evidence="3">2.7.8.-</ecNumber>
    </submittedName>
</protein>
<dbReference type="Proteomes" id="UP000188342">
    <property type="component" value="Unassembled WGS sequence"/>
</dbReference>
<keyword evidence="4" id="KW-1185">Reference proteome</keyword>
<evidence type="ECO:0000313" key="3">
    <source>
        <dbReference type="EMBL" id="SJN27259.1"/>
    </source>
</evidence>
<dbReference type="Gene3D" id="3.90.470.20">
    <property type="entry name" value="4'-phosphopantetheinyl transferase domain"/>
    <property type="match status" value="2"/>
</dbReference>
<sequence length="178" mass="18247">MTRVWLRRGLAADAHRLVLALAAELAGGRPRLVHACGRCGSDAHGRPVVLCTPRPVHASVARDSSGRLAVVAACLDGPVGVDVEGAGAADFPDFDAVALHPSEAAGDAAERTRLWVRKEAALKARGTGLTVDPRSLAVQQELAWLVDVDLGPGWACAVALGDEAVSGEGPVALEVVAG</sequence>
<dbReference type="GO" id="GO:0000287">
    <property type="term" value="F:magnesium ion binding"/>
    <property type="evidence" value="ECO:0007669"/>
    <property type="project" value="InterPro"/>
</dbReference>